<name>A0A845ADE9_9SPHN</name>
<dbReference type="RefSeq" id="WP_160752572.1">
    <property type="nucleotide sequence ID" value="NZ_WTYA01000003.1"/>
</dbReference>
<dbReference type="EMBL" id="WTYA01000003">
    <property type="protein sequence ID" value="MXP28280.1"/>
    <property type="molecule type" value="Genomic_DNA"/>
</dbReference>
<dbReference type="InterPro" id="IPR053136">
    <property type="entry name" value="UTP_pyrophosphatase-like"/>
</dbReference>
<dbReference type="Proteomes" id="UP000439780">
    <property type="component" value="Unassembled WGS sequence"/>
</dbReference>
<reference evidence="2 3" key="1">
    <citation type="submission" date="2019-12" db="EMBL/GenBank/DDBJ databases">
        <title>Genomic-based taxomic classification of the family Erythrobacteraceae.</title>
        <authorList>
            <person name="Xu L."/>
        </authorList>
    </citation>
    <scope>NUCLEOTIDE SEQUENCE [LARGE SCALE GENOMIC DNA]</scope>
    <source>
        <strain evidence="2 3">KEMB 9005-328</strain>
    </source>
</reference>
<accession>A0A845ADE9</accession>
<dbReference type="PANTHER" id="PTHR30399">
    <property type="entry name" value="UNCHARACTERIZED PROTEIN YGJP"/>
    <property type="match status" value="1"/>
</dbReference>
<feature type="domain" description="YgjP-like metallopeptidase" evidence="1">
    <location>
        <begin position="33"/>
        <end position="231"/>
    </location>
</feature>
<dbReference type="CDD" id="cd07344">
    <property type="entry name" value="M48_yhfN_like"/>
    <property type="match status" value="1"/>
</dbReference>
<dbReference type="Gene3D" id="3.30.2010.10">
    <property type="entry name" value="Metalloproteases ('zincins'), catalytic domain"/>
    <property type="match status" value="1"/>
</dbReference>
<dbReference type="Pfam" id="PF01863">
    <property type="entry name" value="YgjP-like"/>
    <property type="match status" value="1"/>
</dbReference>
<dbReference type="InterPro" id="IPR002725">
    <property type="entry name" value="YgjP-like_metallopeptidase"/>
</dbReference>
<dbReference type="PANTHER" id="PTHR30399:SF1">
    <property type="entry name" value="UTP PYROPHOSPHATASE"/>
    <property type="match status" value="1"/>
</dbReference>
<dbReference type="AlphaFoldDB" id="A0A845ADE9"/>
<evidence type="ECO:0000259" key="1">
    <source>
        <dbReference type="Pfam" id="PF01863"/>
    </source>
</evidence>
<keyword evidence="3" id="KW-1185">Reference proteome</keyword>
<dbReference type="OrthoDB" id="9795402at2"/>
<comment type="caution">
    <text evidence="2">The sequence shown here is derived from an EMBL/GenBank/DDBJ whole genome shotgun (WGS) entry which is preliminary data.</text>
</comment>
<organism evidence="2 3">
    <name type="scientific">Qipengyuania algicida</name>
    <dbReference type="NCBI Taxonomy" id="1836209"/>
    <lineage>
        <taxon>Bacteria</taxon>
        <taxon>Pseudomonadati</taxon>
        <taxon>Pseudomonadota</taxon>
        <taxon>Alphaproteobacteria</taxon>
        <taxon>Sphingomonadales</taxon>
        <taxon>Erythrobacteraceae</taxon>
        <taxon>Qipengyuania</taxon>
    </lineage>
</organism>
<protein>
    <submittedName>
        <fullName evidence="2">DUF45 domain-containing protein</fullName>
    </submittedName>
</protein>
<proteinExistence type="predicted"/>
<sequence length="240" mass="26955">MIEWLRQGSAPPTIALDGRELPIELNRHPRARRLTLRLAPDGTAVRITLPRWCRSADAIAFAHARASWLTAQLAKVPQQGDPLGRGSLCYRGGELALDWKPTAPRRPRLMGETLFAGGPREGLERRLRRWLESEAVRLMGADLAACCARAGLEMPELRLTRAQRRWGSCSSKSIVRLNWRLVQAPDAVRLSVVAHETAHLVHFDHSPRFHALLAEIYEGDLDAAEDWLRTHGRTLFADFG</sequence>
<evidence type="ECO:0000313" key="2">
    <source>
        <dbReference type="EMBL" id="MXP28280.1"/>
    </source>
</evidence>
<evidence type="ECO:0000313" key="3">
    <source>
        <dbReference type="Proteomes" id="UP000439780"/>
    </source>
</evidence>
<gene>
    <name evidence="2" type="ORF">GRI58_05530</name>
</gene>